<reference evidence="1 2" key="1">
    <citation type="submission" date="2016-10" db="EMBL/GenBank/DDBJ databases">
        <authorList>
            <person name="de Groot N.N."/>
        </authorList>
    </citation>
    <scope>NUCLEOTIDE SEQUENCE [LARGE SCALE GENOMIC DNA]</scope>
    <source>
        <strain evidence="1 2">DSM 25186</strain>
    </source>
</reference>
<dbReference type="AlphaFoldDB" id="A0A1G9BZ83"/>
<dbReference type="Proteomes" id="UP000198510">
    <property type="component" value="Unassembled WGS sequence"/>
</dbReference>
<sequence length="38" mass="4329">MEAGFTQGMRAEQPLDADHLPYDRTAYPFKVDKAARKC</sequence>
<dbReference type="EMBL" id="FNFO01000002">
    <property type="protein sequence ID" value="SDK44747.1"/>
    <property type="molecule type" value="Genomic_DNA"/>
</dbReference>
<evidence type="ECO:0000313" key="2">
    <source>
        <dbReference type="Proteomes" id="UP000198510"/>
    </source>
</evidence>
<evidence type="ECO:0000313" key="1">
    <source>
        <dbReference type="EMBL" id="SDK44747.1"/>
    </source>
</evidence>
<dbReference type="STRING" id="1075417.SAMN05421823_102754"/>
<organism evidence="1 2">
    <name type="scientific">Catalinimonas alkaloidigena</name>
    <dbReference type="NCBI Taxonomy" id="1075417"/>
    <lineage>
        <taxon>Bacteria</taxon>
        <taxon>Pseudomonadati</taxon>
        <taxon>Bacteroidota</taxon>
        <taxon>Cytophagia</taxon>
        <taxon>Cytophagales</taxon>
        <taxon>Catalimonadaceae</taxon>
        <taxon>Catalinimonas</taxon>
    </lineage>
</organism>
<accession>A0A1G9BZ83</accession>
<keyword evidence="2" id="KW-1185">Reference proteome</keyword>
<gene>
    <name evidence="1" type="ORF">SAMN05421823_102754</name>
</gene>
<name>A0A1G9BZ83_9BACT</name>
<proteinExistence type="predicted"/>
<protein>
    <submittedName>
        <fullName evidence="1">Uncharacterized protein</fullName>
    </submittedName>
</protein>